<dbReference type="InterPro" id="IPR009060">
    <property type="entry name" value="UBA-like_sf"/>
</dbReference>
<keyword evidence="4" id="KW-1185">Reference proteome</keyword>
<feature type="region of interest" description="Disordered" evidence="1">
    <location>
        <begin position="253"/>
        <end position="288"/>
    </location>
</feature>
<accession>A0A2V3J1S8</accession>
<dbReference type="SMART" id="SM00166">
    <property type="entry name" value="UBX"/>
    <property type="match status" value="1"/>
</dbReference>
<dbReference type="InterPro" id="IPR036249">
    <property type="entry name" value="Thioredoxin-like_sf"/>
</dbReference>
<protein>
    <submittedName>
        <fullName evidence="3">UBX domain-containing protein 2</fullName>
    </submittedName>
</protein>
<dbReference type="CDD" id="cd01767">
    <property type="entry name" value="UBX"/>
    <property type="match status" value="1"/>
</dbReference>
<feature type="compositionally biased region" description="Polar residues" evidence="1">
    <location>
        <begin position="262"/>
        <end position="280"/>
    </location>
</feature>
<dbReference type="SUPFAM" id="SSF54236">
    <property type="entry name" value="Ubiquitin-like"/>
    <property type="match status" value="1"/>
</dbReference>
<name>A0A2V3J1S8_9FLOR</name>
<dbReference type="SUPFAM" id="SSF46934">
    <property type="entry name" value="UBA-like"/>
    <property type="match status" value="1"/>
</dbReference>
<dbReference type="CDD" id="cd02958">
    <property type="entry name" value="UAS"/>
    <property type="match status" value="1"/>
</dbReference>
<dbReference type="InterPro" id="IPR029071">
    <property type="entry name" value="Ubiquitin-like_domsf"/>
</dbReference>
<dbReference type="InterPro" id="IPR006577">
    <property type="entry name" value="UAS"/>
</dbReference>
<feature type="compositionally biased region" description="Pro residues" evidence="1">
    <location>
        <begin position="66"/>
        <end position="85"/>
    </location>
</feature>
<dbReference type="GO" id="GO:0043130">
    <property type="term" value="F:ubiquitin binding"/>
    <property type="evidence" value="ECO:0007669"/>
    <property type="project" value="TreeGrafter"/>
</dbReference>
<dbReference type="PROSITE" id="PS50033">
    <property type="entry name" value="UBX"/>
    <property type="match status" value="1"/>
</dbReference>
<feature type="region of interest" description="Disordered" evidence="1">
    <location>
        <begin position="355"/>
        <end position="381"/>
    </location>
</feature>
<reference evidence="3 4" key="1">
    <citation type="journal article" date="2018" name="Mol. Biol. Evol.">
        <title>Analysis of the draft genome of the red seaweed Gracilariopsis chorda provides insights into genome size evolution in Rhodophyta.</title>
        <authorList>
            <person name="Lee J."/>
            <person name="Yang E.C."/>
            <person name="Graf L."/>
            <person name="Yang J.H."/>
            <person name="Qiu H."/>
            <person name="Zel Zion U."/>
            <person name="Chan C.X."/>
            <person name="Stephens T.G."/>
            <person name="Weber A.P.M."/>
            <person name="Boo G.H."/>
            <person name="Boo S.M."/>
            <person name="Kim K.M."/>
            <person name="Shin Y."/>
            <person name="Jung M."/>
            <person name="Lee S.J."/>
            <person name="Yim H.S."/>
            <person name="Lee J.H."/>
            <person name="Bhattacharya D."/>
            <person name="Yoon H.S."/>
        </authorList>
    </citation>
    <scope>NUCLEOTIDE SEQUENCE [LARGE SCALE GENOMIC DNA]</scope>
    <source>
        <strain evidence="3 4">SKKU-2015</strain>
        <tissue evidence="3">Whole body</tissue>
    </source>
</reference>
<organism evidence="3 4">
    <name type="scientific">Gracilariopsis chorda</name>
    <dbReference type="NCBI Taxonomy" id="448386"/>
    <lineage>
        <taxon>Eukaryota</taxon>
        <taxon>Rhodophyta</taxon>
        <taxon>Florideophyceae</taxon>
        <taxon>Rhodymeniophycidae</taxon>
        <taxon>Gracilariales</taxon>
        <taxon>Gracilariaceae</taxon>
        <taxon>Gracilariopsis</taxon>
    </lineage>
</organism>
<sequence>MEIPADLVAQFCGVTNADATLASQLLRDSGLDMEAAISSFFAIQEAGGLPATSNSPSRALASSPTPSTPPRPPSPPSPPTRPPLPQVVDRLLPAVQPVTRNRHIPDPFASSAGNSRTDRLSELFCPPTHIIFSGSFDEALSLANERKLWILINIQRSDVFACHTMNRDVWSDPALQQFIQSHFVFIQRDERTQDGMQYKRFYPYDEPPHVAVIDPRSGERVRVWGGDGEPISKHQLLADLEDFVGRNSLYDDSAVRGAPSRRPSTTRDNTHATVATTSGANGEAHDVDGTEDDMVAAAIAASMEHYSNVNGSSRTNGQNPQDLERHASRLLSATNPTLNRNRSIRAEQDSAFEESLALDRAKEESKKSEEMRKVKAQQEEMLREQSLAERREQKRKRIPAPPPVELKEGVREIMFRLPDGKRLQRRFRDSDTIGDLYDYVEVEVDALGEGSFELVQPFPKATFEDRQTRLEVLPRRSALIVGLKA</sequence>
<feature type="compositionally biased region" description="Low complexity" evidence="1">
    <location>
        <begin position="55"/>
        <end position="65"/>
    </location>
</feature>
<dbReference type="Gene3D" id="3.40.30.10">
    <property type="entry name" value="Glutaredoxin"/>
    <property type="match status" value="1"/>
</dbReference>
<dbReference type="GO" id="GO:0005634">
    <property type="term" value="C:nucleus"/>
    <property type="evidence" value="ECO:0007669"/>
    <property type="project" value="TreeGrafter"/>
</dbReference>
<dbReference type="SMART" id="SM00594">
    <property type="entry name" value="UAS"/>
    <property type="match status" value="1"/>
</dbReference>
<dbReference type="Gene3D" id="1.10.8.10">
    <property type="entry name" value="DNA helicase RuvA subunit, C-terminal domain"/>
    <property type="match status" value="1"/>
</dbReference>
<dbReference type="AlphaFoldDB" id="A0A2V3J1S8"/>
<dbReference type="CDD" id="cd14348">
    <property type="entry name" value="UBA_p47"/>
    <property type="match status" value="1"/>
</dbReference>
<feature type="compositionally biased region" description="Basic and acidic residues" evidence="1">
    <location>
        <begin position="357"/>
        <end position="381"/>
    </location>
</feature>
<dbReference type="InterPro" id="IPR001012">
    <property type="entry name" value="UBX_dom"/>
</dbReference>
<gene>
    <name evidence="3" type="ORF">BWQ96_01769</name>
</gene>
<dbReference type="Gene3D" id="3.10.20.90">
    <property type="entry name" value="Phosphatidylinositol 3-kinase Catalytic Subunit, Chain A, domain 1"/>
    <property type="match status" value="1"/>
</dbReference>
<feature type="domain" description="UBX" evidence="2">
    <location>
        <begin position="406"/>
        <end position="463"/>
    </location>
</feature>
<proteinExistence type="predicted"/>
<dbReference type="PANTHER" id="PTHR23322:SF6">
    <property type="entry name" value="UBX DOMAIN-CONTAINING PROTEIN 7"/>
    <property type="match status" value="1"/>
</dbReference>
<dbReference type="Pfam" id="PF14555">
    <property type="entry name" value="UBA_4"/>
    <property type="match status" value="1"/>
</dbReference>
<evidence type="ECO:0000259" key="2">
    <source>
        <dbReference type="PROSITE" id="PS50033"/>
    </source>
</evidence>
<dbReference type="Proteomes" id="UP000247409">
    <property type="component" value="Unassembled WGS sequence"/>
</dbReference>
<dbReference type="STRING" id="448386.A0A2V3J1S8"/>
<dbReference type="Pfam" id="PF13899">
    <property type="entry name" value="Thioredoxin_7"/>
    <property type="match status" value="1"/>
</dbReference>
<dbReference type="SUPFAM" id="SSF52833">
    <property type="entry name" value="Thioredoxin-like"/>
    <property type="match status" value="1"/>
</dbReference>
<feature type="region of interest" description="Disordered" evidence="1">
    <location>
        <begin position="48"/>
        <end position="86"/>
    </location>
</feature>
<evidence type="ECO:0000313" key="3">
    <source>
        <dbReference type="EMBL" id="PXF48309.1"/>
    </source>
</evidence>
<comment type="caution">
    <text evidence="3">The sequence shown here is derived from an EMBL/GenBank/DDBJ whole genome shotgun (WGS) entry which is preliminary data.</text>
</comment>
<evidence type="ECO:0000313" key="4">
    <source>
        <dbReference type="Proteomes" id="UP000247409"/>
    </source>
</evidence>
<dbReference type="EMBL" id="NBIV01000014">
    <property type="protein sequence ID" value="PXF48309.1"/>
    <property type="molecule type" value="Genomic_DNA"/>
</dbReference>
<dbReference type="GO" id="GO:0043161">
    <property type="term" value="P:proteasome-mediated ubiquitin-dependent protein catabolic process"/>
    <property type="evidence" value="ECO:0007669"/>
    <property type="project" value="TreeGrafter"/>
</dbReference>
<dbReference type="InterPro" id="IPR050730">
    <property type="entry name" value="UBX_domain-protein"/>
</dbReference>
<dbReference type="OrthoDB" id="270602at2759"/>
<dbReference type="PANTHER" id="PTHR23322">
    <property type="entry name" value="FAS-ASSOCIATED PROTEIN"/>
    <property type="match status" value="1"/>
</dbReference>
<dbReference type="Pfam" id="PF00789">
    <property type="entry name" value="UBX"/>
    <property type="match status" value="1"/>
</dbReference>
<evidence type="ECO:0000256" key="1">
    <source>
        <dbReference type="SAM" id="MobiDB-lite"/>
    </source>
</evidence>